<comment type="caution">
    <text evidence="14">The sequence shown here is derived from an EMBL/GenBank/DDBJ whole genome shotgun (WGS) entry which is preliminary data.</text>
</comment>
<sequence length="219" mass="24290">MNAQKTQDIISLLKNVSTENLSDAMEIFGYRRGVITKPKGVNKTLSRMAGRACTLKYIPKHGTRSLEENLSRHIEVIDKIVEPGEVLIIDANGREDVAVLGGMNAIRAEQRGVAGVVVWGGVRDVSDIKELQLPVFASSFYPVKSMWNFETEAINVPVEIAGVHIRPGDYIVGDETAIIVIPEEQIHTVLQKALEIKKKEDEYTAKLLSGVSYEEIFNK</sequence>
<evidence type="ECO:0000256" key="7">
    <source>
        <dbReference type="ARBA" id="ARBA00016549"/>
    </source>
</evidence>
<evidence type="ECO:0000256" key="9">
    <source>
        <dbReference type="ARBA" id="ARBA00029596"/>
    </source>
</evidence>
<feature type="binding site" evidence="13">
    <location>
        <position position="124"/>
    </location>
    <ligand>
        <name>Mg(2+)</name>
        <dbReference type="ChEBI" id="CHEBI:18420"/>
    </ligand>
</feature>
<dbReference type="PANTHER" id="PTHR33254">
    <property type="entry name" value="4-HYDROXY-4-METHYL-2-OXOGLUTARATE ALDOLASE 3-RELATED"/>
    <property type="match status" value="1"/>
</dbReference>
<comment type="cofactor">
    <cofactor evidence="2">
        <name>a divalent metal cation</name>
        <dbReference type="ChEBI" id="CHEBI:60240"/>
    </cofactor>
</comment>
<evidence type="ECO:0000256" key="8">
    <source>
        <dbReference type="ARBA" id="ARBA00025046"/>
    </source>
</evidence>
<dbReference type="Pfam" id="PF03737">
    <property type="entry name" value="RraA-like"/>
    <property type="match status" value="1"/>
</dbReference>
<dbReference type="Proteomes" id="UP000218887">
    <property type="component" value="Unassembled WGS sequence"/>
</dbReference>
<evidence type="ECO:0000256" key="12">
    <source>
        <dbReference type="ARBA" id="ARBA00047973"/>
    </source>
</evidence>
<evidence type="ECO:0000256" key="10">
    <source>
        <dbReference type="ARBA" id="ARBA00030169"/>
    </source>
</evidence>
<evidence type="ECO:0000256" key="5">
    <source>
        <dbReference type="ARBA" id="ARBA00012213"/>
    </source>
</evidence>
<keyword evidence="13" id="KW-0479">Metal-binding</keyword>
<evidence type="ECO:0000256" key="13">
    <source>
        <dbReference type="PIRSR" id="PIRSR605493-1"/>
    </source>
</evidence>
<comment type="cofactor">
    <cofactor evidence="13">
        <name>Mg(2+)</name>
        <dbReference type="ChEBI" id="CHEBI:18420"/>
    </cofactor>
</comment>
<keyword evidence="13" id="KW-0460">Magnesium</keyword>
<accession>A0A2A2IAS8</accession>
<dbReference type="PANTHER" id="PTHR33254:SF4">
    <property type="entry name" value="4-HYDROXY-4-METHYL-2-OXOGLUTARATE ALDOLASE 3-RELATED"/>
    <property type="match status" value="1"/>
</dbReference>
<evidence type="ECO:0000256" key="4">
    <source>
        <dbReference type="ARBA" id="ARBA00011233"/>
    </source>
</evidence>
<evidence type="ECO:0000313" key="15">
    <source>
        <dbReference type="Proteomes" id="UP000218887"/>
    </source>
</evidence>
<dbReference type="EMBL" id="NPOA01000013">
    <property type="protein sequence ID" value="PAV28394.1"/>
    <property type="molecule type" value="Genomic_DNA"/>
</dbReference>
<feature type="binding site" evidence="13">
    <location>
        <position position="123"/>
    </location>
    <ligand>
        <name>substrate</name>
    </ligand>
</feature>
<evidence type="ECO:0000256" key="2">
    <source>
        <dbReference type="ARBA" id="ARBA00001968"/>
    </source>
</evidence>
<dbReference type="InterPro" id="IPR005493">
    <property type="entry name" value="RraA/RraA-like"/>
</dbReference>
<dbReference type="OrthoDB" id="9784786at2"/>
<evidence type="ECO:0000256" key="3">
    <source>
        <dbReference type="ARBA" id="ARBA00008621"/>
    </source>
</evidence>
<protein>
    <recommendedName>
        <fullName evidence="7">Putative 4-hydroxy-4-methyl-2-oxoglutarate aldolase</fullName>
        <ecNumber evidence="6">4.1.1.112</ecNumber>
        <ecNumber evidence="5">4.1.3.17</ecNumber>
    </recommendedName>
    <alternativeName>
        <fullName evidence="11">Oxaloacetate decarboxylase</fullName>
    </alternativeName>
    <alternativeName>
        <fullName evidence="9">Regulator of ribonuclease activity homolog</fullName>
    </alternativeName>
    <alternativeName>
        <fullName evidence="10">RraA-like protein</fullName>
    </alternativeName>
</protein>
<evidence type="ECO:0000256" key="1">
    <source>
        <dbReference type="ARBA" id="ARBA00001342"/>
    </source>
</evidence>
<organism evidence="14 15">
    <name type="scientific">Virgibacillus profundi</name>
    <dbReference type="NCBI Taxonomy" id="2024555"/>
    <lineage>
        <taxon>Bacteria</taxon>
        <taxon>Bacillati</taxon>
        <taxon>Bacillota</taxon>
        <taxon>Bacilli</taxon>
        <taxon>Bacillales</taxon>
        <taxon>Bacillaceae</taxon>
        <taxon>Virgibacillus</taxon>
    </lineage>
</organism>
<dbReference type="GO" id="GO:0008948">
    <property type="term" value="F:oxaloacetate decarboxylase activity"/>
    <property type="evidence" value="ECO:0007669"/>
    <property type="project" value="UniProtKB-EC"/>
</dbReference>
<evidence type="ECO:0000313" key="14">
    <source>
        <dbReference type="EMBL" id="PAV28394.1"/>
    </source>
</evidence>
<dbReference type="SUPFAM" id="SSF89562">
    <property type="entry name" value="RraA-like"/>
    <property type="match status" value="1"/>
</dbReference>
<reference evidence="14 15" key="1">
    <citation type="submission" date="2017-08" db="EMBL/GenBank/DDBJ databases">
        <title>Virgibacillus indicus sp. nov. and Virgibacillus profoundi sp. nov, two moderately halophilic bacteria isolated from marine sediment by using the Microfluidic Streak Plate.</title>
        <authorList>
            <person name="Xu B."/>
            <person name="Hu B."/>
            <person name="Wang J."/>
            <person name="Zhu Y."/>
            <person name="Huang L."/>
            <person name="Du W."/>
            <person name="Huang Y."/>
        </authorList>
    </citation>
    <scope>NUCLEOTIDE SEQUENCE [LARGE SCALE GENOMIC DNA]</scope>
    <source>
        <strain evidence="14 15">IO3-P3-H5</strain>
    </source>
</reference>
<comment type="catalytic activity">
    <reaction evidence="1">
        <text>4-hydroxy-4-methyl-2-oxoglutarate = 2 pyruvate</text>
        <dbReference type="Rhea" id="RHEA:22748"/>
        <dbReference type="ChEBI" id="CHEBI:15361"/>
        <dbReference type="ChEBI" id="CHEBI:58276"/>
        <dbReference type="EC" id="4.1.3.17"/>
    </reaction>
</comment>
<dbReference type="GO" id="GO:0046872">
    <property type="term" value="F:metal ion binding"/>
    <property type="evidence" value="ECO:0007669"/>
    <property type="project" value="UniProtKB-KW"/>
</dbReference>
<name>A0A2A2IAS8_9BACI</name>
<comment type="similarity">
    <text evidence="3">Belongs to the class II aldolase/RraA-like family.</text>
</comment>
<gene>
    <name evidence="14" type="ORF">CIL05_17325</name>
</gene>
<dbReference type="GO" id="GO:0047443">
    <property type="term" value="F:4-hydroxy-4-methyl-2-oxoglutarate aldolase activity"/>
    <property type="evidence" value="ECO:0007669"/>
    <property type="project" value="UniProtKB-EC"/>
</dbReference>
<keyword evidence="15" id="KW-1185">Reference proteome</keyword>
<dbReference type="EC" id="4.1.1.112" evidence="6"/>
<evidence type="ECO:0000256" key="11">
    <source>
        <dbReference type="ARBA" id="ARBA00032305"/>
    </source>
</evidence>
<evidence type="ECO:0000256" key="6">
    <source>
        <dbReference type="ARBA" id="ARBA00012947"/>
    </source>
</evidence>
<dbReference type="InterPro" id="IPR036704">
    <property type="entry name" value="RraA/RraA-like_sf"/>
</dbReference>
<dbReference type="CDD" id="cd16841">
    <property type="entry name" value="RraA_family"/>
    <property type="match status" value="1"/>
</dbReference>
<comment type="subunit">
    <text evidence="4">Homotrimer.</text>
</comment>
<dbReference type="EC" id="4.1.3.17" evidence="5"/>
<proteinExistence type="inferred from homology"/>
<dbReference type="AlphaFoldDB" id="A0A2A2IAS8"/>
<dbReference type="RefSeq" id="WP_095656810.1">
    <property type="nucleotide sequence ID" value="NZ_NPOA01000013.1"/>
</dbReference>
<comment type="function">
    <text evidence="8">Catalyzes the aldol cleavage of 4-hydroxy-4-methyl-2-oxoglutarate (HMG) into 2 molecules of pyruvate. Also contains a secondary oxaloacetate (OAA) decarboxylase activity due to the common pyruvate enolate transition state formed following C-C bond cleavage in the retro-aldol and decarboxylation reactions.</text>
</comment>
<comment type="catalytic activity">
    <reaction evidence="12">
        <text>oxaloacetate + H(+) = pyruvate + CO2</text>
        <dbReference type="Rhea" id="RHEA:15641"/>
        <dbReference type="ChEBI" id="CHEBI:15361"/>
        <dbReference type="ChEBI" id="CHEBI:15378"/>
        <dbReference type="ChEBI" id="CHEBI:16452"/>
        <dbReference type="ChEBI" id="CHEBI:16526"/>
        <dbReference type="EC" id="4.1.1.112"/>
    </reaction>
</comment>
<dbReference type="Gene3D" id="3.50.30.40">
    <property type="entry name" value="Ribonuclease E inhibitor RraA/RraA-like"/>
    <property type="match status" value="1"/>
</dbReference>